<keyword evidence="1 5" id="KW-0489">Methyltransferase</keyword>
<dbReference type="PANTHER" id="PTHR43464">
    <property type="entry name" value="METHYLTRANSFERASE"/>
    <property type="match status" value="1"/>
</dbReference>
<dbReference type="Proteomes" id="UP000569329">
    <property type="component" value="Unassembled WGS sequence"/>
</dbReference>
<protein>
    <submittedName>
        <fullName evidence="5">SAM-dependent methyltransferase</fullName>
    </submittedName>
</protein>
<dbReference type="Gene3D" id="3.40.50.150">
    <property type="entry name" value="Vaccinia Virus protein VP39"/>
    <property type="match status" value="1"/>
</dbReference>
<proteinExistence type="predicted"/>
<comment type="caution">
    <text evidence="5">The sequence shown here is derived from an EMBL/GenBank/DDBJ whole genome shotgun (WGS) entry which is preliminary data.</text>
</comment>
<dbReference type="EMBL" id="JACGWZ010000004">
    <property type="protein sequence ID" value="MBA8825848.1"/>
    <property type="molecule type" value="Genomic_DNA"/>
</dbReference>
<dbReference type="RefSeq" id="WP_182545104.1">
    <property type="nucleotide sequence ID" value="NZ_JACGWZ010000004.1"/>
</dbReference>
<dbReference type="AlphaFoldDB" id="A0A839E4K3"/>
<evidence type="ECO:0000256" key="1">
    <source>
        <dbReference type="ARBA" id="ARBA00022603"/>
    </source>
</evidence>
<name>A0A839E4K3_9PSEU</name>
<evidence type="ECO:0000256" key="2">
    <source>
        <dbReference type="ARBA" id="ARBA00022679"/>
    </source>
</evidence>
<dbReference type="Pfam" id="PF13649">
    <property type="entry name" value="Methyltransf_25"/>
    <property type="match status" value="1"/>
</dbReference>
<dbReference type="SUPFAM" id="SSF53335">
    <property type="entry name" value="S-adenosyl-L-methionine-dependent methyltransferases"/>
    <property type="match status" value="1"/>
</dbReference>
<dbReference type="InterPro" id="IPR029063">
    <property type="entry name" value="SAM-dependent_MTases_sf"/>
</dbReference>
<dbReference type="GO" id="GO:0008168">
    <property type="term" value="F:methyltransferase activity"/>
    <property type="evidence" value="ECO:0007669"/>
    <property type="project" value="UniProtKB-KW"/>
</dbReference>
<accession>A0A839E4K3</accession>
<evidence type="ECO:0000259" key="4">
    <source>
        <dbReference type="Pfam" id="PF13649"/>
    </source>
</evidence>
<evidence type="ECO:0000256" key="3">
    <source>
        <dbReference type="ARBA" id="ARBA00022691"/>
    </source>
</evidence>
<gene>
    <name evidence="5" type="ORF">FHX42_003214</name>
</gene>
<keyword evidence="6" id="KW-1185">Reference proteome</keyword>
<reference evidence="5 6" key="1">
    <citation type="submission" date="2020-07" db="EMBL/GenBank/DDBJ databases">
        <title>Sequencing the genomes of 1000 actinobacteria strains.</title>
        <authorList>
            <person name="Klenk H.-P."/>
        </authorList>
    </citation>
    <scope>NUCLEOTIDE SEQUENCE [LARGE SCALE GENOMIC DNA]</scope>
    <source>
        <strain evidence="5 6">DSM 45975</strain>
    </source>
</reference>
<dbReference type="CDD" id="cd02440">
    <property type="entry name" value="AdoMet_MTases"/>
    <property type="match status" value="1"/>
</dbReference>
<dbReference type="GO" id="GO:0032259">
    <property type="term" value="P:methylation"/>
    <property type="evidence" value="ECO:0007669"/>
    <property type="project" value="UniProtKB-KW"/>
</dbReference>
<dbReference type="InterPro" id="IPR041698">
    <property type="entry name" value="Methyltransf_25"/>
</dbReference>
<sequence>MTDSATGGDPAPAVTDMDFDALYRGERRVTLGQEEFDFEAIPWDIGEPQPLLVELERAGAITGEVLDAGFGRGDNALFLAERGYRVTAFDGAPAAVEQGRQRARERGVDVEFLVSEATTLEGLEQRSFGTVIDSALYHCLGEQQRQRYAAALSRVCGPGSRLHLLCFSDAVPGGFPGPFRISEAELRSAFADGWNINRIEPGHYTTVFTPRALRRQSQGASFEPDSLDTDDSGRIRVPVWHLDAERT</sequence>
<feature type="domain" description="Methyltransferase" evidence="4">
    <location>
        <begin position="65"/>
        <end position="159"/>
    </location>
</feature>
<evidence type="ECO:0000313" key="5">
    <source>
        <dbReference type="EMBL" id="MBA8825848.1"/>
    </source>
</evidence>
<organism evidence="5 6">
    <name type="scientific">Halosaccharopolyspora lacisalsi</name>
    <dbReference type="NCBI Taxonomy" id="1000566"/>
    <lineage>
        <taxon>Bacteria</taxon>
        <taxon>Bacillati</taxon>
        <taxon>Actinomycetota</taxon>
        <taxon>Actinomycetes</taxon>
        <taxon>Pseudonocardiales</taxon>
        <taxon>Pseudonocardiaceae</taxon>
        <taxon>Halosaccharopolyspora</taxon>
    </lineage>
</organism>
<evidence type="ECO:0000313" key="6">
    <source>
        <dbReference type="Proteomes" id="UP000569329"/>
    </source>
</evidence>
<dbReference type="PANTHER" id="PTHR43464:SF19">
    <property type="entry name" value="UBIQUINONE BIOSYNTHESIS O-METHYLTRANSFERASE, MITOCHONDRIAL"/>
    <property type="match status" value="1"/>
</dbReference>
<keyword evidence="3" id="KW-0949">S-adenosyl-L-methionine</keyword>
<keyword evidence="2 5" id="KW-0808">Transferase</keyword>